<evidence type="ECO:0000313" key="2">
    <source>
        <dbReference type="EMBL" id="NMM46415.1"/>
    </source>
</evidence>
<evidence type="ECO:0000256" key="1">
    <source>
        <dbReference type="SAM" id="MobiDB-lite"/>
    </source>
</evidence>
<keyword evidence="2" id="KW-0830">Ubiquinone</keyword>
<evidence type="ECO:0000313" key="3">
    <source>
        <dbReference type="Proteomes" id="UP000539372"/>
    </source>
</evidence>
<dbReference type="GO" id="GO:0045271">
    <property type="term" value="C:respiratory chain complex I"/>
    <property type="evidence" value="ECO:0007669"/>
    <property type="project" value="InterPro"/>
</dbReference>
<dbReference type="InterPro" id="IPR007763">
    <property type="entry name" value="NDUFA12"/>
</dbReference>
<dbReference type="PANTHER" id="PTHR12910">
    <property type="entry name" value="NADH-UBIQUINONE OXIDOREDUCTASE SUBUNIT B17.2"/>
    <property type="match status" value="1"/>
</dbReference>
<feature type="region of interest" description="Disordered" evidence="1">
    <location>
        <begin position="89"/>
        <end position="120"/>
    </location>
</feature>
<dbReference type="PANTHER" id="PTHR12910:SF2">
    <property type="entry name" value="NADH DEHYDROGENASE [UBIQUINONE] 1 ALPHA SUBCOMPLEX SUBUNIT 12"/>
    <property type="match status" value="1"/>
</dbReference>
<sequence length="120" mass="13585">MANAITRVITWLRGERVGEDALGNVYYQDRKATPGQRRRRWVIYKGGQDEASRVPPEHHAWLHYTMDAFPAPGNRQKYAWERDHLANTTGSAEAYRPPGHTLAGGHRAAATGDYQAWTPE</sequence>
<comment type="caution">
    <text evidence="2">The sequence shown here is derived from an EMBL/GenBank/DDBJ whole genome shotgun (WGS) entry which is preliminary data.</text>
</comment>
<reference evidence="2 3" key="1">
    <citation type="submission" date="2020-04" db="EMBL/GenBank/DDBJ databases">
        <title>Rhodospirillaceae bacterium KN72 isolated from deep sea.</title>
        <authorList>
            <person name="Zhang D.-C."/>
        </authorList>
    </citation>
    <scope>NUCLEOTIDE SEQUENCE [LARGE SCALE GENOMIC DNA]</scope>
    <source>
        <strain evidence="2 3">KN72</strain>
    </source>
</reference>
<protein>
    <submittedName>
        <fullName evidence="2">NADH:ubiquinone oxidoreductase subunit NDUFA12</fullName>
    </submittedName>
</protein>
<keyword evidence="3" id="KW-1185">Reference proteome</keyword>
<dbReference type="EMBL" id="JABBNT010000005">
    <property type="protein sequence ID" value="NMM46415.1"/>
    <property type="molecule type" value="Genomic_DNA"/>
</dbReference>
<dbReference type="AlphaFoldDB" id="A0A7Y0HG03"/>
<organism evidence="2 3">
    <name type="scientific">Pacificispira spongiicola</name>
    <dbReference type="NCBI Taxonomy" id="2729598"/>
    <lineage>
        <taxon>Bacteria</taxon>
        <taxon>Pseudomonadati</taxon>
        <taxon>Pseudomonadota</taxon>
        <taxon>Alphaproteobacteria</taxon>
        <taxon>Rhodospirillales</taxon>
        <taxon>Rhodospirillaceae</taxon>
        <taxon>Pacificispira</taxon>
    </lineage>
</organism>
<dbReference type="Pfam" id="PF05071">
    <property type="entry name" value="NDUFA12"/>
    <property type="match status" value="1"/>
</dbReference>
<gene>
    <name evidence="2" type="ORF">HH303_18125</name>
</gene>
<dbReference type="GO" id="GO:0006979">
    <property type="term" value="P:response to oxidative stress"/>
    <property type="evidence" value="ECO:0007669"/>
    <property type="project" value="TreeGrafter"/>
</dbReference>
<accession>A0A7Y0HG03</accession>
<dbReference type="Proteomes" id="UP000539372">
    <property type="component" value="Unassembled WGS sequence"/>
</dbReference>
<proteinExistence type="predicted"/>
<dbReference type="RefSeq" id="WP_169626773.1">
    <property type="nucleotide sequence ID" value="NZ_JABBNT010000005.1"/>
</dbReference>
<name>A0A7Y0HG03_9PROT</name>
<dbReference type="NCBIfam" id="NF006040">
    <property type="entry name" value="PRK08183.1"/>
    <property type="match status" value="1"/>
</dbReference>